<reference evidence="2" key="1">
    <citation type="journal article" date="2017" name="Nat. Microbiol.">
        <title>Global analysis of biosynthetic gene clusters reveals vast potential of secondary metabolite production in Penicillium species.</title>
        <authorList>
            <person name="Nielsen J.C."/>
            <person name="Grijseels S."/>
            <person name="Prigent S."/>
            <person name="Ji B."/>
            <person name="Dainat J."/>
            <person name="Nielsen K.F."/>
            <person name="Frisvad J.C."/>
            <person name="Workman M."/>
            <person name="Nielsen J."/>
        </authorList>
    </citation>
    <scope>NUCLEOTIDE SEQUENCE [LARGE SCALE GENOMIC DNA]</scope>
    <source>
        <strain evidence="2">IBT 4502</strain>
    </source>
</reference>
<evidence type="ECO:0000313" key="2">
    <source>
        <dbReference type="Proteomes" id="UP000191408"/>
    </source>
</evidence>
<dbReference type="Proteomes" id="UP000191408">
    <property type="component" value="Unassembled WGS sequence"/>
</dbReference>
<dbReference type="AlphaFoldDB" id="A0A1V6P568"/>
<comment type="caution">
    <text evidence="1">The sequence shown here is derived from an EMBL/GenBank/DDBJ whole genome shotgun (WGS) entry which is preliminary data.</text>
</comment>
<name>A0A1V6P568_PENPO</name>
<protein>
    <submittedName>
        <fullName evidence="1">Uncharacterized protein</fullName>
    </submittedName>
</protein>
<keyword evidence="2" id="KW-1185">Reference proteome</keyword>
<sequence>MTIQHDSPLCFRHAHHHDINHLGLSSWPSFIKQPWSPDAMVVPPTVTTKSTAGLYILATFRLDHLPVLTTYLS</sequence>
<evidence type="ECO:0000313" key="1">
    <source>
        <dbReference type="EMBL" id="OQD71917.1"/>
    </source>
</evidence>
<organism evidence="1 2">
    <name type="scientific">Penicillium polonicum</name>
    <dbReference type="NCBI Taxonomy" id="60169"/>
    <lineage>
        <taxon>Eukaryota</taxon>
        <taxon>Fungi</taxon>
        <taxon>Dikarya</taxon>
        <taxon>Ascomycota</taxon>
        <taxon>Pezizomycotina</taxon>
        <taxon>Eurotiomycetes</taxon>
        <taxon>Eurotiomycetidae</taxon>
        <taxon>Eurotiales</taxon>
        <taxon>Aspergillaceae</taxon>
        <taxon>Penicillium</taxon>
    </lineage>
</organism>
<proteinExistence type="predicted"/>
<dbReference type="EMBL" id="MDYM01000001">
    <property type="protein sequence ID" value="OQD71917.1"/>
    <property type="molecule type" value="Genomic_DNA"/>
</dbReference>
<gene>
    <name evidence="1" type="ORF">PENPOL_c001G05352</name>
</gene>
<accession>A0A1V6P568</accession>